<name>A0A6N9T4R1_9HYPH</name>
<dbReference type="PANTHER" id="PTHR36180">
    <property type="entry name" value="DNA-BINDING PROTEIN-RELATED-RELATED"/>
    <property type="match status" value="1"/>
</dbReference>
<dbReference type="EMBL" id="JAAAMG010000003">
    <property type="protein sequence ID" value="NDW03948.1"/>
    <property type="molecule type" value="Genomic_DNA"/>
</dbReference>
<dbReference type="Pfam" id="PF02498">
    <property type="entry name" value="Bro-N"/>
    <property type="match status" value="1"/>
</dbReference>
<dbReference type="SMART" id="SM01040">
    <property type="entry name" value="Bro-N"/>
    <property type="match status" value="1"/>
</dbReference>
<gene>
    <name evidence="2" type="ORF">GTK09_05845</name>
</gene>
<evidence type="ECO:0000313" key="2">
    <source>
        <dbReference type="EMBL" id="NDW03948.1"/>
    </source>
</evidence>
<evidence type="ECO:0000313" key="3">
    <source>
        <dbReference type="Proteomes" id="UP000469011"/>
    </source>
</evidence>
<proteinExistence type="predicted"/>
<dbReference type="PROSITE" id="PS51750">
    <property type="entry name" value="BRO_N"/>
    <property type="match status" value="1"/>
</dbReference>
<reference evidence="2 3" key="1">
    <citation type="submission" date="2020-01" db="EMBL/GenBank/DDBJ databases">
        <title>Jiella pacifica sp. nov.</title>
        <authorList>
            <person name="Xue Z."/>
            <person name="Zhu S."/>
            <person name="Chen J."/>
            <person name="Yang J."/>
        </authorList>
    </citation>
    <scope>NUCLEOTIDE SEQUENCE [LARGE SCALE GENOMIC DNA]</scope>
    <source>
        <strain evidence="2 3">40Bstr34</strain>
    </source>
</reference>
<keyword evidence="3" id="KW-1185">Reference proteome</keyword>
<dbReference type="RefSeq" id="WP_163461823.1">
    <property type="nucleotide sequence ID" value="NZ_JAAAMG010000003.1"/>
</dbReference>
<dbReference type="AlphaFoldDB" id="A0A6N9T4R1"/>
<evidence type="ECO:0000259" key="1">
    <source>
        <dbReference type="PROSITE" id="PS51750"/>
    </source>
</evidence>
<comment type="caution">
    <text evidence="2">The sequence shown here is derived from an EMBL/GenBank/DDBJ whole genome shotgun (WGS) entry which is preliminary data.</text>
</comment>
<organism evidence="2 3">
    <name type="scientific">Jiella pacifica</name>
    <dbReference type="NCBI Taxonomy" id="2696469"/>
    <lineage>
        <taxon>Bacteria</taxon>
        <taxon>Pseudomonadati</taxon>
        <taxon>Pseudomonadota</taxon>
        <taxon>Alphaproteobacteria</taxon>
        <taxon>Hyphomicrobiales</taxon>
        <taxon>Aurantimonadaceae</taxon>
        <taxon>Jiella</taxon>
    </lineage>
</organism>
<sequence length="165" mass="18274">MKTNLSPFDFNGNGLRVIDRDGEPWFVAADVCRSLGFKIGNDGSARYLKAIGSDEKFVVRRGEDPRDLFEGVGRRSSHYSLISESGLYKLVMRSDKPEAKAFQDWVTKEVLPAIRKDGRKTTAILFIPNEFHSLIEVQVCSSELSEPWEASGASSSAPKRPSCSG</sequence>
<feature type="domain" description="Bro-N" evidence="1">
    <location>
        <begin position="2"/>
        <end position="118"/>
    </location>
</feature>
<protein>
    <recommendedName>
        <fullName evidence="1">Bro-N domain-containing protein</fullName>
    </recommendedName>
</protein>
<dbReference type="PANTHER" id="PTHR36180:SF2">
    <property type="entry name" value="BRO FAMILY PROTEIN"/>
    <property type="match status" value="1"/>
</dbReference>
<accession>A0A6N9T4R1</accession>
<dbReference type="InterPro" id="IPR003497">
    <property type="entry name" value="BRO_N_domain"/>
</dbReference>
<dbReference type="Proteomes" id="UP000469011">
    <property type="component" value="Unassembled WGS sequence"/>
</dbReference>